<dbReference type="Proteomes" id="UP001185792">
    <property type="component" value="Unassembled WGS sequence"/>
</dbReference>
<dbReference type="Gene3D" id="3.30.450.40">
    <property type="match status" value="1"/>
</dbReference>
<evidence type="ECO:0000256" key="2">
    <source>
        <dbReference type="ARBA" id="ARBA00022777"/>
    </source>
</evidence>
<dbReference type="InterPro" id="IPR029016">
    <property type="entry name" value="GAF-like_dom_sf"/>
</dbReference>
<dbReference type="InterPro" id="IPR003018">
    <property type="entry name" value="GAF"/>
</dbReference>
<dbReference type="Pfam" id="PF03861">
    <property type="entry name" value="ANTAR"/>
    <property type="match status" value="1"/>
</dbReference>
<evidence type="ECO:0000256" key="4">
    <source>
        <dbReference type="ARBA" id="ARBA00023163"/>
    </source>
</evidence>
<name>A0A315SFU1_WILMA</name>
<keyword evidence="1" id="KW-0808">Transferase</keyword>
<feature type="domain" description="ANTAR" evidence="5">
    <location>
        <begin position="167"/>
        <end position="228"/>
    </location>
</feature>
<keyword evidence="9" id="KW-1185">Reference proteome</keyword>
<organism evidence="7 8">
    <name type="scientific">Williamsia marianensis</name>
    <dbReference type="NCBI Taxonomy" id="85044"/>
    <lineage>
        <taxon>Bacteria</taxon>
        <taxon>Bacillati</taxon>
        <taxon>Actinomycetota</taxon>
        <taxon>Actinomycetes</taxon>
        <taxon>Mycobacteriales</taxon>
        <taxon>Nocardiaceae</taxon>
        <taxon>Williamsia</taxon>
    </lineage>
</organism>
<dbReference type="EMBL" id="RBKV01000001">
    <property type="protein sequence ID" value="RKR93721.1"/>
    <property type="molecule type" value="Genomic_DNA"/>
</dbReference>
<dbReference type="RefSeq" id="WP_051722030.1">
    <property type="nucleotide sequence ID" value="NZ_CBCRXS010000001.1"/>
</dbReference>
<dbReference type="InterPro" id="IPR012074">
    <property type="entry name" value="GAF_ANTAR"/>
</dbReference>
<proteinExistence type="predicted"/>
<dbReference type="GO" id="GO:0003723">
    <property type="term" value="F:RNA binding"/>
    <property type="evidence" value="ECO:0007669"/>
    <property type="project" value="InterPro"/>
</dbReference>
<dbReference type="PIRSF" id="PIRSF036625">
    <property type="entry name" value="GAF_ANTAR"/>
    <property type="match status" value="1"/>
</dbReference>
<dbReference type="GO" id="GO:0016301">
    <property type="term" value="F:kinase activity"/>
    <property type="evidence" value="ECO:0007669"/>
    <property type="project" value="UniProtKB-KW"/>
</dbReference>
<keyword evidence="2" id="KW-0418">Kinase</keyword>
<evidence type="ECO:0000259" key="5">
    <source>
        <dbReference type="PROSITE" id="PS50921"/>
    </source>
</evidence>
<sequence length="235" mass="25157">MESQQIYPPSTALSAQMADVARLLRSESKDTESILHAISKSAVESVPGAEYASVTLVTGKGQVQTPVMIGDLAGKSDELQQELGEGPCIRSALSEETVRIDDMATDSRWPAFAAGANELGIKSMICFCLYIENENFGALNLHSSTPNAFDDESVSIGSLFAAHAAIAFSAVRERDQIRAALTNRDIIGQAKGMIMERYGLDPDEAFRLLARLSQDANVKLAEIALQVVSAGPDAH</sequence>
<dbReference type="SUPFAM" id="SSF52172">
    <property type="entry name" value="CheY-like"/>
    <property type="match status" value="1"/>
</dbReference>
<reference evidence="6 9" key="2">
    <citation type="submission" date="2023-10" db="EMBL/GenBank/DDBJ databases">
        <title>Development of a sustainable strategy for remediation of hydrocarbon-contaminated territories based on the waste exchange concept.</title>
        <authorList>
            <person name="Krivoruchko A."/>
        </authorList>
    </citation>
    <scope>NUCLEOTIDE SEQUENCE [LARGE SCALE GENOMIC DNA]</scope>
    <source>
        <strain evidence="6 9">IEGM 1236</strain>
    </source>
</reference>
<dbReference type="PROSITE" id="PS50921">
    <property type="entry name" value="ANTAR"/>
    <property type="match status" value="1"/>
</dbReference>
<dbReference type="Proteomes" id="UP000274762">
    <property type="component" value="Unassembled WGS sequence"/>
</dbReference>
<dbReference type="SMART" id="SM01012">
    <property type="entry name" value="ANTAR"/>
    <property type="match status" value="1"/>
</dbReference>
<evidence type="ECO:0000313" key="9">
    <source>
        <dbReference type="Proteomes" id="UP001185792"/>
    </source>
</evidence>
<gene>
    <name evidence="7" type="ORF">DFJ75_0507</name>
    <name evidence="6" type="ORF">R4198_04850</name>
</gene>
<dbReference type="InterPro" id="IPR005561">
    <property type="entry name" value="ANTAR"/>
</dbReference>
<protein>
    <submittedName>
        <fullName evidence="6">GAF and ANTAR domain-containing protein</fullName>
    </submittedName>
    <submittedName>
        <fullName evidence="7">GAF domain-containing protein</fullName>
    </submittedName>
</protein>
<dbReference type="EMBL" id="JAWLUM010000001">
    <property type="protein sequence ID" value="MDV7133015.1"/>
    <property type="molecule type" value="Genomic_DNA"/>
</dbReference>
<evidence type="ECO:0000256" key="1">
    <source>
        <dbReference type="ARBA" id="ARBA00022679"/>
    </source>
</evidence>
<evidence type="ECO:0000313" key="6">
    <source>
        <dbReference type="EMBL" id="MDV7133015.1"/>
    </source>
</evidence>
<accession>A0A315SFU1</accession>
<dbReference type="Gene3D" id="1.10.10.10">
    <property type="entry name" value="Winged helix-like DNA-binding domain superfamily/Winged helix DNA-binding domain"/>
    <property type="match status" value="1"/>
</dbReference>
<dbReference type="InterPro" id="IPR011006">
    <property type="entry name" value="CheY-like_superfamily"/>
</dbReference>
<dbReference type="SUPFAM" id="SSF55781">
    <property type="entry name" value="GAF domain-like"/>
    <property type="match status" value="1"/>
</dbReference>
<dbReference type="AlphaFoldDB" id="A0A315SFU1"/>
<keyword evidence="4" id="KW-0804">Transcription</keyword>
<keyword evidence="3" id="KW-0805">Transcription regulation</keyword>
<accession>A0A495JXX2</accession>
<dbReference type="Pfam" id="PF13185">
    <property type="entry name" value="GAF_2"/>
    <property type="match status" value="1"/>
</dbReference>
<reference evidence="7 8" key="1">
    <citation type="submission" date="2018-10" db="EMBL/GenBank/DDBJ databases">
        <title>Sequencing the genomes of 1000 actinobacteria strains.</title>
        <authorList>
            <person name="Klenk H.-P."/>
        </authorList>
    </citation>
    <scope>NUCLEOTIDE SEQUENCE [LARGE SCALE GENOMIC DNA]</scope>
    <source>
        <strain evidence="7 8">DSM 44343</strain>
    </source>
</reference>
<evidence type="ECO:0000313" key="8">
    <source>
        <dbReference type="Proteomes" id="UP000274762"/>
    </source>
</evidence>
<dbReference type="SMART" id="SM00065">
    <property type="entry name" value="GAF"/>
    <property type="match status" value="1"/>
</dbReference>
<dbReference type="InterPro" id="IPR036388">
    <property type="entry name" value="WH-like_DNA-bd_sf"/>
</dbReference>
<comment type="caution">
    <text evidence="7">The sequence shown here is derived from an EMBL/GenBank/DDBJ whole genome shotgun (WGS) entry which is preliminary data.</text>
</comment>
<evidence type="ECO:0000256" key="3">
    <source>
        <dbReference type="ARBA" id="ARBA00023015"/>
    </source>
</evidence>
<evidence type="ECO:0000313" key="7">
    <source>
        <dbReference type="EMBL" id="RKR93721.1"/>
    </source>
</evidence>